<feature type="signal peptide" evidence="2">
    <location>
        <begin position="1"/>
        <end position="20"/>
    </location>
</feature>
<dbReference type="EMBL" id="BGPR01000171">
    <property type="protein sequence ID" value="GBM01589.1"/>
    <property type="molecule type" value="Genomic_DNA"/>
</dbReference>
<name>A0A4Y2CBE1_ARAVE</name>
<keyword evidence="1" id="KW-1133">Transmembrane helix</keyword>
<keyword evidence="2" id="KW-0732">Signal</keyword>
<feature type="chain" id="PRO_5021310306" evidence="2">
    <location>
        <begin position="21"/>
        <end position="302"/>
    </location>
</feature>
<keyword evidence="1" id="KW-0472">Membrane</keyword>
<keyword evidence="1" id="KW-0812">Transmembrane</keyword>
<gene>
    <name evidence="3" type="ORF">AVEN_60010_1</name>
</gene>
<protein>
    <submittedName>
        <fullName evidence="3">Uncharacterized protein</fullName>
    </submittedName>
</protein>
<comment type="caution">
    <text evidence="3">The sequence shown here is derived from an EMBL/GenBank/DDBJ whole genome shotgun (WGS) entry which is preliminary data.</text>
</comment>
<evidence type="ECO:0000313" key="3">
    <source>
        <dbReference type="EMBL" id="GBM01589.1"/>
    </source>
</evidence>
<reference evidence="3 4" key="1">
    <citation type="journal article" date="2019" name="Sci. Rep.">
        <title>Orb-weaving spider Araneus ventricosus genome elucidates the spidroin gene catalogue.</title>
        <authorList>
            <person name="Kono N."/>
            <person name="Nakamura H."/>
            <person name="Ohtoshi R."/>
            <person name="Moran D.A.P."/>
            <person name="Shinohara A."/>
            <person name="Yoshida Y."/>
            <person name="Fujiwara M."/>
            <person name="Mori M."/>
            <person name="Tomita M."/>
            <person name="Arakawa K."/>
        </authorList>
    </citation>
    <scope>NUCLEOTIDE SEQUENCE [LARGE SCALE GENOMIC DNA]</scope>
</reference>
<feature type="transmembrane region" description="Helical" evidence="1">
    <location>
        <begin position="164"/>
        <end position="187"/>
    </location>
</feature>
<accession>A0A4Y2CBE1</accession>
<proteinExistence type="predicted"/>
<evidence type="ECO:0000256" key="1">
    <source>
        <dbReference type="SAM" id="Phobius"/>
    </source>
</evidence>
<dbReference type="Proteomes" id="UP000499080">
    <property type="component" value="Unassembled WGS sequence"/>
</dbReference>
<keyword evidence="4" id="KW-1185">Reference proteome</keyword>
<dbReference type="AlphaFoldDB" id="A0A4Y2CBE1"/>
<evidence type="ECO:0000256" key="2">
    <source>
        <dbReference type="SAM" id="SignalP"/>
    </source>
</evidence>
<sequence>MKTFIYIILVFVLALGITSGKTDSDRASATGESSKRRARQYDFFSPENFPINPVQTEEAVDPVYTDDGSDVATPPRADGQYPDFNVYKGYDKPPSYDYYPFFQNYKGLPYYPKGGSGSLEDNGIAFPNEEQMMEMMNKMNQLQINSKKDQQGFLSKLITDPKTYMLAAIIPLAVMIASFVPFLANYFTSGPSMPAVMTTIANSKMARAVQDIDVAQKVLENLIEFGSKVLEDDECIQKAICELALSKSGPDNARYAAFVINRISKEHWLENWGAKELVSALEESSCKNVCRSIGKKMSFKKH</sequence>
<organism evidence="3 4">
    <name type="scientific">Araneus ventricosus</name>
    <name type="common">Orbweaver spider</name>
    <name type="synonym">Epeira ventricosa</name>
    <dbReference type="NCBI Taxonomy" id="182803"/>
    <lineage>
        <taxon>Eukaryota</taxon>
        <taxon>Metazoa</taxon>
        <taxon>Ecdysozoa</taxon>
        <taxon>Arthropoda</taxon>
        <taxon>Chelicerata</taxon>
        <taxon>Arachnida</taxon>
        <taxon>Araneae</taxon>
        <taxon>Araneomorphae</taxon>
        <taxon>Entelegynae</taxon>
        <taxon>Araneoidea</taxon>
        <taxon>Araneidae</taxon>
        <taxon>Araneus</taxon>
    </lineage>
</organism>
<dbReference type="OrthoDB" id="6421121at2759"/>
<evidence type="ECO:0000313" key="4">
    <source>
        <dbReference type="Proteomes" id="UP000499080"/>
    </source>
</evidence>